<dbReference type="Pfam" id="PF00990">
    <property type="entry name" value="GGDEF"/>
    <property type="match status" value="1"/>
</dbReference>
<comment type="caution">
    <text evidence="6">The sequence shown here is derived from an EMBL/GenBank/DDBJ whole genome shotgun (WGS) entry which is preliminary data.</text>
</comment>
<accession>A0ABU1RP40</accession>
<dbReference type="InterPro" id="IPR000160">
    <property type="entry name" value="GGDEF_dom"/>
</dbReference>
<feature type="domain" description="GGDEF" evidence="5">
    <location>
        <begin position="560"/>
        <end position="691"/>
    </location>
</feature>
<evidence type="ECO:0000259" key="4">
    <source>
        <dbReference type="PROSITE" id="PS50883"/>
    </source>
</evidence>
<evidence type="ECO:0000256" key="1">
    <source>
        <dbReference type="SAM" id="Phobius"/>
    </source>
</evidence>
<keyword evidence="1" id="KW-0812">Transmembrane</keyword>
<organism evidence="6 7">
    <name type="scientific">Pseudoxanthomonas sacheonensis</name>
    <dbReference type="NCBI Taxonomy" id="443615"/>
    <lineage>
        <taxon>Bacteria</taxon>
        <taxon>Pseudomonadati</taxon>
        <taxon>Pseudomonadota</taxon>
        <taxon>Gammaproteobacteria</taxon>
        <taxon>Lysobacterales</taxon>
        <taxon>Lysobacteraceae</taxon>
        <taxon>Pseudoxanthomonas</taxon>
    </lineage>
</organism>
<proteinExistence type="predicted"/>
<name>A0ABU1RP40_9GAMM</name>
<dbReference type="NCBIfam" id="TIGR00229">
    <property type="entry name" value="sensory_box"/>
    <property type="match status" value="2"/>
</dbReference>
<dbReference type="InterPro" id="IPR001633">
    <property type="entry name" value="EAL_dom"/>
</dbReference>
<evidence type="ECO:0000259" key="5">
    <source>
        <dbReference type="PROSITE" id="PS50887"/>
    </source>
</evidence>
<dbReference type="Pfam" id="PF00563">
    <property type="entry name" value="EAL"/>
    <property type="match status" value="1"/>
</dbReference>
<dbReference type="SMART" id="SM00052">
    <property type="entry name" value="EAL"/>
    <property type="match status" value="1"/>
</dbReference>
<evidence type="ECO:0000313" key="7">
    <source>
        <dbReference type="Proteomes" id="UP001254759"/>
    </source>
</evidence>
<feature type="domain" description="EAL" evidence="4">
    <location>
        <begin position="698"/>
        <end position="952"/>
    </location>
</feature>
<dbReference type="InterPro" id="IPR013655">
    <property type="entry name" value="PAS_fold_3"/>
</dbReference>
<reference evidence="6 7" key="1">
    <citation type="submission" date="2023-07" db="EMBL/GenBank/DDBJ databases">
        <title>Sorghum-associated microbial communities from plants grown in Nebraska, USA.</title>
        <authorList>
            <person name="Schachtman D."/>
        </authorList>
    </citation>
    <scope>NUCLEOTIDE SEQUENCE [LARGE SCALE GENOMIC DNA]</scope>
    <source>
        <strain evidence="6 7">BE107</strain>
    </source>
</reference>
<dbReference type="SMART" id="SM00267">
    <property type="entry name" value="GGDEF"/>
    <property type="match status" value="1"/>
</dbReference>
<dbReference type="Proteomes" id="UP001254759">
    <property type="component" value="Unassembled WGS sequence"/>
</dbReference>
<dbReference type="Gene3D" id="3.30.450.20">
    <property type="entry name" value="PAS domain"/>
    <property type="match status" value="4"/>
</dbReference>
<dbReference type="PANTHER" id="PTHR44757">
    <property type="entry name" value="DIGUANYLATE CYCLASE DGCP"/>
    <property type="match status" value="1"/>
</dbReference>
<evidence type="ECO:0000259" key="3">
    <source>
        <dbReference type="PROSITE" id="PS50113"/>
    </source>
</evidence>
<dbReference type="EMBL" id="JAVDTT010000001">
    <property type="protein sequence ID" value="MDR6840546.1"/>
    <property type="molecule type" value="Genomic_DNA"/>
</dbReference>
<dbReference type="InterPro" id="IPR035919">
    <property type="entry name" value="EAL_sf"/>
</dbReference>
<dbReference type="InterPro" id="IPR000700">
    <property type="entry name" value="PAS-assoc_C"/>
</dbReference>
<keyword evidence="1" id="KW-0472">Membrane</keyword>
<keyword evidence="7" id="KW-1185">Reference proteome</keyword>
<dbReference type="CDD" id="cd01948">
    <property type="entry name" value="EAL"/>
    <property type="match status" value="1"/>
</dbReference>
<dbReference type="RefSeq" id="WP_310090445.1">
    <property type="nucleotide sequence ID" value="NZ_JAVDTT010000001.1"/>
</dbReference>
<dbReference type="Gene3D" id="3.20.20.450">
    <property type="entry name" value="EAL domain"/>
    <property type="match status" value="1"/>
</dbReference>
<dbReference type="PANTHER" id="PTHR44757:SF2">
    <property type="entry name" value="BIOFILM ARCHITECTURE MAINTENANCE PROTEIN MBAA"/>
    <property type="match status" value="1"/>
</dbReference>
<gene>
    <name evidence="6" type="ORF">J2W94_000810</name>
</gene>
<keyword evidence="1" id="KW-1133">Transmembrane helix</keyword>
<dbReference type="PROSITE" id="PS50883">
    <property type="entry name" value="EAL"/>
    <property type="match status" value="1"/>
</dbReference>
<feature type="domain" description="PAS" evidence="2">
    <location>
        <begin position="409"/>
        <end position="469"/>
    </location>
</feature>
<dbReference type="CDD" id="cd12915">
    <property type="entry name" value="PDC2_DGC_like"/>
    <property type="match status" value="1"/>
</dbReference>
<dbReference type="InterPro" id="IPR029787">
    <property type="entry name" value="Nucleotide_cyclase"/>
</dbReference>
<dbReference type="SUPFAM" id="SSF55073">
    <property type="entry name" value="Nucleotide cyclase"/>
    <property type="match status" value="1"/>
</dbReference>
<evidence type="ECO:0000259" key="2">
    <source>
        <dbReference type="PROSITE" id="PS50112"/>
    </source>
</evidence>
<dbReference type="InterPro" id="IPR052155">
    <property type="entry name" value="Biofilm_reg_signaling"/>
</dbReference>
<dbReference type="Pfam" id="PF08447">
    <property type="entry name" value="PAS_3"/>
    <property type="match status" value="1"/>
</dbReference>
<dbReference type="InterPro" id="IPR013767">
    <property type="entry name" value="PAS_fold"/>
</dbReference>
<dbReference type="PROSITE" id="PS50112">
    <property type="entry name" value="PAS"/>
    <property type="match status" value="1"/>
</dbReference>
<dbReference type="Gene3D" id="3.30.70.270">
    <property type="match status" value="1"/>
</dbReference>
<sequence>MALGLAYVVVNDRTVRLEGAQRQSSALAAGAARLLKYEFRNVERAMLGVAGDAELLSTNPDPSVLLENIAGVASRQRELENIILVDPQGRALLGGQGDPTLPRWIAASKPGPGSALRIGRLYKSPRGRWLLPVAVPLKRDGYVLARFRVYELRSVIAGLDTGKNGTVAITDRDGTLLAHNPEAVRLVGKTFPIPHAAAKSNVPQASEIDGVPRLVATSDLPEYSVRLTAGVAAGDVLKPWHLLLATAIAVYLAYLLIYVYLLIVLKKTGAAQEKLLAEIQEGASNLSLAQQVGGVGTWIMWKDSGRLQWSDNVAQMLGISAAQSSASLEEFYALAHPDDRVALAAVIENAWTTQEKFETEYRTDARNGLVKWISLRGASVRERDARLKITGTIADVTPRVEAQKRVTDAERQFRLIFNENPLPFWVFDAATLKFLEANSAAVAQYGYSRDEFLSMSILDLRPDEDKDKLLADISAGREGFHLPQVWTHRRKDGSLFEVNIHTADLEFGGKPARLILAEDISASIEYEQQLSFRASRDLTTGLLNIDELTNRLERDVEDGLPFHVANVQIKGLDLIADAQGRASSEALLRAISHRLTELVDEEDWVAHLPSDTFVVAARHPDSTRAANEALIDAILQPIESQGRSYHLEAWVGFSEFPADGGDAAEIIRNAALAAHVASARKVRSTPYVPAMSVAAIEQQELVLRIRQAMNAGELVLHFQTIADADSLKTSALEALVRWPQPDGTFIPPAEFIPLAESYGLITQLGQYVLEQAAASHKLLELAGFGHIPIAINVSAQQFLDTDFDRSVSAAVSKHGLRRGALHVELTESIIMSEPEQAIEAMRRLQAAGVLTSIDDFGTGFSSLSYLKHLPLDFLKIDQSFVADVHSNPGSAAICRALLTLAHSLGLSVVAEGVETPDQYRWLKENGCEHLQGYFIARPQPLNAVIRALRKGAS</sequence>
<dbReference type="Pfam" id="PF00989">
    <property type="entry name" value="PAS"/>
    <property type="match status" value="1"/>
</dbReference>
<dbReference type="PROSITE" id="PS50887">
    <property type="entry name" value="GGDEF"/>
    <property type="match status" value="1"/>
</dbReference>
<dbReference type="CDD" id="cd00130">
    <property type="entry name" value="PAS"/>
    <property type="match status" value="2"/>
</dbReference>
<evidence type="ECO:0000313" key="6">
    <source>
        <dbReference type="EMBL" id="MDR6840546.1"/>
    </source>
</evidence>
<dbReference type="InterPro" id="IPR035965">
    <property type="entry name" value="PAS-like_dom_sf"/>
</dbReference>
<feature type="transmembrane region" description="Helical" evidence="1">
    <location>
        <begin position="240"/>
        <end position="265"/>
    </location>
</feature>
<dbReference type="SUPFAM" id="SSF55785">
    <property type="entry name" value="PYP-like sensor domain (PAS domain)"/>
    <property type="match status" value="2"/>
</dbReference>
<dbReference type="InterPro" id="IPR043128">
    <property type="entry name" value="Rev_trsase/Diguanyl_cyclase"/>
</dbReference>
<dbReference type="SMART" id="SM00091">
    <property type="entry name" value="PAS"/>
    <property type="match status" value="2"/>
</dbReference>
<feature type="domain" description="PAC" evidence="3">
    <location>
        <begin position="357"/>
        <end position="408"/>
    </location>
</feature>
<protein>
    <submittedName>
        <fullName evidence="6">PAS domain S-box-containing protein</fullName>
    </submittedName>
</protein>
<dbReference type="InterPro" id="IPR000014">
    <property type="entry name" value="PAS"/>
</dbReference>
<dbReference type="SUPFAM" id="SSF141868">
    <property type="entry name" value="EAL domain-like"/>
    <property type="match status" value="1"/>
</dbReference>
<dbReference type="PROSITE" id="PS50113">
    <property type="entry name" value="PAC"/>
    <property type="match status" value="1"/>
</dbReference>